<dbReference type="OrthoDB" id="8794034at2"/>
<feature type="signal peptide" evidence="4">
    <location>
        <begin position="1"/>
        <end position="22"/>
    </location>
</feature>
<dbReference type="InterPro" id="IPR050465">
    <property type="entry name" value="UPF0194_transport"/>
</dbReference>
<gene>
    <name evidence="5" type="ORF">SAMN04489710_107197</name>
</gene>
<dbReference type="GO" id="GO:0030313">
    <property type="term" value="C:cell envelope"/>
    <property type="evidence" value="ECO:0007669"/>
    <property type="project" value="UniProtKB-SubCell"/>
</dbReference>
<evidence type="ECO:0000313" key="5">
    <source>
        <dbReference type="EMBL" id="SFD86655.1"/>
    </source>
</evidence>
<reference evidence="6" key="1">
    <citation type="submission" date="2016-10" db="EMBL/GenBank/DDBJ databases">
        <authorList>
            <person name="Varghese N."/>
            <person name="Submissions S."/>
        </authorList>
    </citation>
    <scope>NUCLEOTIDE SEQUENCE [LARGE SCALE GENOMIC DNA]</scope>
    <source>
        <strain evidence="6">DSM 7481</strain>
    </source>
</reference>
<dbReference type="PANTHER" id="PTHR32347:SF23">
    <property type="entry name" value="BLL5650 PROTEIN"/>
    <property type="match status" value="1"/>
</dbReference>
<dbReference type="PANTHER" id="PTHR32347">
    <property type="entry name" value="EFFLUX SYSTEM COMPONENT YKNX-RELATED"/>
    <property type="match status" value="1"/>
</dbReference>
<keyword evidence="4" id="KW-0732">Signal</keyword>
<sequence>MKRFSFPLSAPVARCTACIALASLVLAWLPGCSEHAPPPADATAGSASAAAAPAGLAMARGRIEVQGGLLELSPLQDGVVETVAVHEGQSVARGQVLLRLSSAGMQAELGVAQAELQLAEARQRARLQHLPALRRNAARLAEAASAGATEPQRAEDAAQALRDAEADTAIARAEADVARQRLAQVRAQQARLELHAPEEGTVVRVSTQTGQRLLASAGGPAAVTLMPRRPLVVRAEINESYAAAVQPGMRASITTDGDAAPAALPAARVVRISPVLGTARLQDDVQRGPVRVVECVLEFDQAPDARPGQSVRVSFHP</sequence>
<dbReference type="AlphaFoldDB" id="A0A1I1VUY9"/>
<dbReference type="Proteomes" id="UP000199517">
    <property type="component" value="Unassembled WGS sequence"/>
</dbReference>
<dbReference type="RefSeq" id="WP_092952890.1">
    <property type="nucleotide sequence ID" value="NZ_FOMQ01000007.1"/>
</dbReference>
<dbReference type="Gene3D" id="2.40.30.170">
    <property type="match status" value="1"/>
</dbReference>
<feature type="coiled-coil region" evidence="3">
    <location>
        <begin position="154"/>
        <end position="181"/>
    </location>
</feature>
<dbReference type="STRING" id="32040.SAMN04489710_107197"/>
<keyword evidence="6" id="KW-1185">Reference proteome</keyword>
<evidence type="ECO:0000256" key="1">
    <source>
        <dbReference type="ARBA" id="ARBA00004196"/>
    </source>
</evidence>
<feature type="chain" id="PRO_5011486904" evidence="4">
    <location>
        <begin position="23"/>
        <end position="317"/>
    </location>
</feature>
<accession>A0A1I1VUY9</accession>
<organism evidence="5 6">
    <name type="scientific">Paracidovorax konjaci</name>
    <dbReference type="NCBI Taxonomy" id="32040"/>
    <lineage>
        <taxon>Bacteria</taxon>
        <taxon>Pseudomonadati</taxon>
        <taxon>Pseudomonadota</taxon>
        <taxon>Betaproteobacteria</taxon>
        <taxon>Burkholderiales</taxon>
        <taxon>Comamonadaceae</taxon>
        <taxon>Paracidovorax</taxon>
    </lineage>
</organism>
<name>A0A1I1VUY9_9BURK</name>
<dbReference type="Gene3D" id="2.40.50.100">
    <property type="match status" value="1"/>
</dbReference>
<keyword evidence="2 3" id="KW-0175">Coiled coil</keyword>
<proteinExistence type="predicted"/>
<evidence type="ECO:0000256" key="2">
    <source>
        <dbReference type="ARBA" id="ARBA00023054"/>
    </source>
</evidence>
<evidence type="ECO:0000256" key="3">
    <source>
        <dbReference type="SAM" id="Coils"/>
    </source>
</evidence>
<protein>
    <submittedName>
        <fullName evidence="5">Multidrug resistance efflux pump</fullName>
    </submittedName>
</protein>
<evidence type="ECO:0000313" key="6">
    <source>
        <dbReference type="Proteomes" id="UP000199517"/>
    </source>
</evidence>
<comment type="subcellular location">
    <subcellularLocation>
        <location evidence="1">Cell envelope</location>
    </subcellularLocation>
</comment>
<dbReference type="SUPFAM" id="SSF111369">
    <property type="entry name" value="HlyD-like secretion proteins"/>
    <property type="match status" value="1"/>
</dbReference>
<dbReference type="EMBL" id="FOMQ01000007">
    <property type="protein sequence ID" value="SFD86655.1"/>
    <property type="molecule type" value="Genomic_DNA"/>
</dbReference>
<evidence type="ECO:0000256" key="4">
    <source>
        <dbReference type="SAM" id="SignalP"/>
    </source>
</evidence>